<accession>A0AAD8F4W0</accession>
<evidence type="ECO:0000313" key="3">
    <source>
        <dbReference type="Proteomes" id="UP001233172"/>
    </source>
</evidence>
<name>A0AAD8F4W0_BIOPF</name>
<dbReference type="Proteomes" id="UP001233172">
    <property type="component" value="Unassembled WGS sequence"/>
</dbReference>
<feature type="compositionally biased region" description="Polar residues" evidence="1">
    <location>
        <begin position="7"/>
        <end position="26"/>
    </location>
</feature>
<gene>
    <name evidence="2" type="ORF">Bpfe_020485</name>
</gene>
<feature type="region of interest" description="Disordered" evidence="1">
    <location>
        <begin position="1"/>
        <end position="46"/>
    </location>
</feature>
<comment type="caution">
    <text evidence="2">The sequence shown here is derived from an EMBL/GenBank/DDBJ whole genome shotgun (WGS) entry which is preliminary data.</text>
</comment>
<reference evidence="2" key="2">
    <citation type="submission" date="2023-04" db="EMBL/GenBank/DDBJ databases">
        <authorList>
            <person name="Bu L."/>
            <person name="Lu L."/>
            <person name="Laidemitt M.R."/>
            <person name="Zhang S.M."/>
            <person name="Mutuku M."/>
            <person name="Mkoji G."/>
            <person name="Steinauer M."/>
            <person name="Loker E.S."/>
        </authorList>
    </citation>
    <scope>NUCLEOTIDE SEQUENCE</scope>
    <source>
        <strain evidence="2">KasaAsao</strain>
        <tissue evidence="2">Whole Snail</tissue>
    </source>
</reference>
<proteinExistence type="predicted"/>
<evidence type="ECO:0000313" key="2">
    <source>
        <dbReference type="EMBL" id="KAK0050104.1"/>
    </source>
</evidence>
<organism evidence="2 3">
    <name type="scientific">Biomphalaria pfeifferi</name>
    <name type="common">Bloodfluke planorb</name>
    <name type="synonym">Freshwater snail</name>
    <dbReference type="NCBI Taxonomy" id="112525"/>
    <lineage>
        <taxon>Eukaryota</taxon>
        <taxon>Metazoa</taxon>
        <taxon>Spiralia</taxon>
        <taxon>Lophotrochozoa</taxon>
        <taxon>Mollusca</taxon>
        <taxon>Gastropoda</taxon>
        <taxon>Heterobranchia</taxon>
        <taxon>Euthyneura</taxon>
        <taxon>Panpulmonata</taxon>
        <taxon>Hygrophila</taxon>
        <taxon>Lymnaeoidea</taxon>
        <taxon>Planorbidae</taxon>
        <taxon>Biomphalaria</taxon>
    </lineage>
</organism>
<evidence type="ECO:0000256" key="1">
    <source>
        <dbReference type="SAM" id="MobiDB-lite"/>
    </source>
</evidence>
<reference evidence="2" key="1">
    <citation type="journal article" date="2023" name="PLoS Negl. Trop. Dis.">
        <title>A genome sequence for Biomphalaria pfeifferi, the major vector snail for the human-infecting parasite Schistosoma mansoni.</title>
        <authorList>
            <person name="Bu L."/>
            <person name="Lu L."/>
            <person name="Laidemitt M.R."/>
            <person name="Zhang S.M."/>
            <person name="Mutuku M."/>
            <person name="Mkoji G."/>
            <person name="Steinauer M."/>
            <person name="Loker E.S."/>
        </authorList>
    </citation>
    <scope>NUCLEOTIDE SEQUENCE</scope>
    <source>
        <strain evidence="2">KasaAsao</strain>
    </source>
</reference>
<keyword evidence="3" id="KW-1185">Reference proteome</keyword>
<protein>
    <submittedName>
        <fullName evidence="2">Uncharacterized protein</fullName>
    </submittedName>
</protein>
<dbReference type="EMBL" id="JASAOG010000118">
    <property type="protein sequence ID" value="KAK0050104.1"/>
    <property type="molecule type" value="Genomic_DNA"/>
</dbReference>
<dbReference type="AlphaFoldDB" id="A0AAD8F4W0"/>
<sequence length="141" mass="15334">MTKKKGGSNQPVGIPGRNSNKPSAGSSAKLKPLYPSTRSARRSLGHSSLTLTVSGKLEVSRVIEFKKKRLTTERTRIGHFAITPISLTNLPQEGDVPSPFTRPISPDPQNCPSHVTIHLRTELRRKAGSLGRTVLWTLATS</sequence>